<gene>
    <name evidence="11" type="ORF">GGR16_001951</name>
</gene>
<evidence type="ECO:0000259" key="10">
    <source>
        <dbReference type="Pfam" id="PF04290"/>
    </source>
</evidence>
<dbReference type="PANTHER" id="PTHR35011:SF2">
    <property type="entry name" value="2,3-DIKETO-L-GULONATE TRAP TRANSPORTER SMALL PERMEASE PROTEIN YIAM"/>
    <property type="match status" value="1"/>
</dbReference>
<keyword evidence="7 9" id="KW-0472">Membrane</keyword>
<dbReference type="AlphaFoldDB" id="A0A840BYX7"/>
<feature type="transmembrane region" description="Helical" evidence="9">
    <location>
        <begin position="127"/>
        <end position="148"/>
    </location>
</feature>
<keyword evidence="2 9" id="KW-0813">Transport</keyword>
<sequence length="165" mass="17793">MLRLAGLLADRAVAAAAVLLLLALLACVFLGVVFRLVNQPLAWSDEMAQYLMVWTAFVGWILAARRRSHIRITVVIDQLPPPLRRGAEVLIQLAVAALGMVLLSRSFGLIERNFDVEWVSLPLSAALVYVPMPIAGFAVVAQALVEIAEVLAGARRRDSEAGAAP</sequence>
<organism evidence="11 12">
    <name type="scientific">Chelatococcus caeni</name>
    <dbReference type="NCBI Taxonomy" id="1348468"/>
    <lineage>
        <taxon>Bacteria</taxon>
        <taxon>Pseudomonadati</taxon>
        <taxon>Pseudomonadota</taxon>
        <taxon>Alphaproteobacteria</taxon>
        <taxon>Hyphomicrobiales</taxon>
        <taxon>Chelatococcaceae</taxon>
        <taxon>Chelatococcus</taxon>
    </lineage>
</organism>
<feature type="transmembrane region" description="Helical" evidence="9">
    <location>
        <begin position="12"/>
        <end position="35"/>
    </location>
</feature>
<dbReference type="RefSeq" id="WP_183316467.1">
    <property type="nucleotide sequence ID" value="NZ_JACIEN010000002.1"/>
</dbReference>
<protein>
    <recommendedName>
        <fullName evidence="9">TRAP transporter small permease protein</fullName>
    </recommendedName>
</protein>
<proteinExistence type="inferred from homology"/>
<evidence type="ECO:0000313" key="11">
    <source>
        <dbReference type="EMBL" id="MBB4016922.1"/>
    </source>
</evidence>
<comment type="similarity">
    <text evidence="8 9">Belongs to the TRAP transporter small permease family.</text>
</comment>
<reference evidence="11 12" key="1">
    <citation type="submission" date="2020-08" db="EMBL/GenBank/DDBJ databases">
        <title>Genomic Encyclopedia of Type Strains, Phase IV (KMG-IV): sequencing the most valuable type-strain genomes for metagenomic binning, comparative biology and taxonomic classification.</title>
        <authorList>
            <person name="Goeker M."/>
        </authorList>
    </citation>
    <scope>NUCLEOTIDE SEQUENCE [LARGE SCALE GENOMIC DNA]</scope>
    <source>
        <strain evidence="11 12">DSM 103737</strain>
    </source>
</reference>
<name>A0A840BYX7_9HYPH</name>
<dbReference type="PROSITE" id="PS51257">
    <property type="entry name" value="PROKAR_LIPOPROTEIN"/>
    <property type="match status" value="1"/>
</dbReference>
<evidence type="ECO:0000313" key="12">
    <source>
        <dbReference type="Proteomes" id="UP000577362"/>
    </source>
</evidence>
<accession>A0A840BYX7</accession>
<feature type="transmembrane region" description="Helical" evidence="9">
    <location>
        <begin position="86"/>
        <end position="107"/>
    </location>
</feature>
<evidence type="ECO:0000256" key="7">
    <source>
        <dbReference type="ARBA" id="ARBA00023136"/>
    </source>
</evidence>
<dbReference type="GO" id="GO:0022857">
    <property type="term" value="F:transmembrane transporter activity"/>
    <property type="evidence" value="ECO:0007669"/>
    <property type="project" value="UniProtKB-UniRule"/>
</dbReference>
<evidence type="ECO:0000256" key="8">
    <source>
        <dbReference type="ARBA" id="ARBA00038436"/>
    </source>
</evidence>
<evidence type="ECO:0000256" key="4">
    <source>
        <dbReference type="ARBA" id="ARBA00022519"/>
    </source>
</evidence>
<keyword evidence="3" id="KW-1003">Cell membrane</keyword>
<comment type="caution">
    <text evidence="11">The sequence shown here is derived from an EMBL/GenBank/DDBJ whole genome shotgun (WGS) entry which is preliminary data.</text>
</comment>
<dbReference type="Pfam" id="PF04290">
    <property type="entry name" value="DctQ"/>
    <property type="match status" value="1"/>
</dbReference>
<dbReference type="Proteomes" id="UP000577362">
    <property type="component" value="Unassembled WGS sequence"/>
</dbReference>
<dbReference type="InterPro" id="IPR007387">
    <property type="entry name" value="TRAP_DctQ"/>
</dbReference>
<evidence type="ECO:0000256" key="3">
    <source>
        <dbReference type="ARBA" id="ARBA00022475"/>
    </source>
</evidence>
<dbReference type="PANTHER" id="PTHR35011">
    <property type="entry name" value="2,3-DIKETO-L-GULONATE TRAP TRANSPORTER SMALL PERMEASE PROTEIN YIAM"/>
    <property type="match status" value="1"/>
</dbReference>
<feature type="transmembrane region" description="Helical" evidence="9">
    <location>
        <begin position="47"/>
        <end position="65"/>
    </location>
</feature>
<comment type="function">
    <text evidence="9">Part of the tripartite ATP-independent periplasmic (TRAP) transport system.</text>
</comment>
<dbReference type="GO" id="GO:0015740">
    <property type="term" value="P:C4-dicarboxylate transport"/>
    <property type="evidence" value="ECO:0007669"/>
    <property type="project" value="TreeGrafter"/>
</dbReference>
<keyword evidence="4 9" id="KW-0997">Cell inner membrane</keyword>
<dbReference type="EMBL" id="JACIEN010000002">
    <property type="protein sequence ID" value="MBB4016922.1"/>
    <property type="molecule type" value="Genomic_DNA"/>
</dbReference>
<evidence type="ECO:0000256" key="9">
    <source>
        <dbReference type="RuleBase" id="RU369079"/>
    </source>
</evidence>
<feature type="domain" description="Tripartite ATP-independent periplasmic transporters DctQ component" evidence="10">
    <location>
        <begin position="25"/>
        <end position="151"/>
    </location>
</feature>
<evidence type="ECO:0000256" key="2">
    <source>
        <dbReference type="ARBA" id="ARBA00022448"/>
    </source>
</evidence>
<evidence type="ECO:0000256" key="6">
    <source>
        <dbReference type="ARBA" id="ARBA00022989"/>
    </source>
</evidence>
<keyword evidence="5 9" id="KW-0812">Transmembrane</keyword>
<evidence type="ECO:0000256" key="5">
    <source>
        <dbReference type="ARBA" id="ARBA00022692"/>
    </source>
</evidence>
<dbReference type="InterPro" id="IPR055348">
    <property type="entry name" value="DctQ"/>
</dbReference>
<dbReference type="GO" id="GO:0005886">
    <property type="term" value="C:plasma membrane"/>
    <property type="evidence" value="ECO:0007669"/>
    <property type="project" value="UniProtKB-SubCell"/>
</dbReference>
<keyword evidence="12" id="KW-1185">Reference proteome</keyword>
<evidence type="ECO:0000256" key="1">
    <source>
        <dbReference type="ARBA" id="ARBA00004429"/>
    </source>
</evidence>
<keyword evidence="6 9" id="KW-1133">Transmembrane helix</keyword>
<comment type="subcellular location">
    <subcellularLocation>
        <location evidence="1 9">Cell inner membrane</location>
        <topology evidence="1 9">Multi-pass membrane protein</topology>
    </subcellularLocation>
</comment>
<comment type="subunit">
    <text evidence="9">The complex comprises the extracytoplasmic solute receptor protein and the two transmembrane proteins.</text>
</comment>